<evidence type="ECO:0000259" key="6">
    <source>
        <dbReference type="PROSITE" id="PS51096"/>
    </source>
</evidence>
<proteinExistence type="predicted"/>
<feature type="domain" description="Sigma-54 factor interaction" evidence="5">
    <location>
        <begin position="1"/>
        <end position="138"/>
    </location>
</feature>
<dbReference type="Gene3D" id="3.40.50.510">
    <property type="entry name" value="Phosphotransferase system, mannose-type IIA component"/>
    <property type="match status" value="1"/>
</dbReference>
<evidence type="ECO:0000313" key="8">
    <source>
        <dbReference type="EMBL" id="WYJ76578.1"/>
    </source>
</evidence>
<dbReference type="SUPFAM" id="SSF63520">
    <property type="entry name" value="PTS-regulatory domain, PRD"/>
    <property type="match status" value="1"/>
</dbReference>
<dbReference type="InterPro" id="IPR027417">
    <property type="entry name" value="P-loop_NTPase"/>
</dbReference>
<dbReference type="Gene3D" id="3.40.50.300">
    <property type="entry name" value="P-loop containing nucleotide triphosphate hydrolases"/>
    <property type="match status" value="1"/>
</dbReference>
<dbReference type="InterPro" id="IPR004701">
    <property type="entry name" value="PTS_EIIA_man-typ"/>
</dbReference>
<dbReference type="EMBL" id="CP147251">
    <property type="protein sequence ID" value="WYJ76578.1"/>
    <property type="molecule type" value="Genomic_DNA"/>
</dbReference>
<keyword evidence="9" id="KW-1185">Reference proteome</keyword>
<dbReference type="PANTHER" id="PTHR32071:SF38">
    <property type="entry name" value="PSP OPERON TRANSCRIPTIONAL ACTIVATOR"/>
    <property type="match status" value="1"/>
</dbReference>
<dbReference type="PROSITE" id="PS00690">
    <property type="entry name" value="DEAH_ATP_HELICASE"/>
    <property type="match status" value="1"/>
</dbReference>
<dbReference type="Proteomes" id="UP000664701">
    <property type="component" value="Chromosome"/>
</dbReference>
<dbReference type="Gene3D" id="1.10.1790.10">
    <property type="entry name" value="PRD domain"/>
    <property type="match status" value="1"/>
</dbReference>
<evidence type="ECO:0000313" key="9">
    <source>
        <dbReference type="Proteomes" id="UP000664701"/>
    </source>
</evidence>
<dbReference type="PROSITE" id="PS50045">
    <property type="entry name" value="SIGMA54_INTERACT_4"/>
    <property type="match status" value="1"/>
</dbReference>
<dbReference type="SUPFAM" id="SSF53062">
    <property type="entry name" value="PTS system fructose IIA component-like"/>
    <property type="match status" value="1"/>
</dbReference>
<feature type="domain" description="PTS EIIA type-4" evidence="6">
    <location>
        <begin position="315"/>
        <end position="444"/>
    </location>
</feature>
<evidence type="ECO:0000256" key="4">
    <source>
        <dbReference type="ARBA" id="ARBA00022840"/>
    </source>
</evidence>
<dbReference type="InterPro" id="IPR002078">
    <property type="entry name" value="Sigma_54_int"/>
</dbReference>
<dbReference type="InterPro" id="IPR036634">
    <property type="entry name" value="PRD_sf"/>
</dbReference>
<dbReference type="SUPFAM" id="SSF52540">
    <property type="entry name" value="P-loop containing nucleoside triphosphate hydrolases"/>
    <property type="match status" value="1"/>
</dbReference>
<feature type="domain" description="PRD" evidence="7">
    <location>
        <begin position="566"/>
        <end position="665"/>
    </location>
</feature>
<evidence type="ECO:0000259" key="5">
    <source>
        <dbReference type="PROSITE" id="PS50045"/>
    </source>
</evidence>
<dbReference type="Pfam" id="PF00158">
    <property type="entry name" value="Sigma54_activat"/>
    <property type="match status" value="1"/>
</dbReference>
<sequence>MLDSADTGYLFLDEVHNLSQENQEKLFLLIDQKKFRRLGEDEKWCTANIRLILATTENVQNKLLTTFRRRIPLEITLPDYSQRSRHERVQLVYSFFQHEAIQMKKDLWIEPALFQELINLDLDGNIGAIQNRIKIVCATSYSAYRNQTHLLVPLDTNSDDKHLIKVPYLTGTLREVISPESSSAKLRAAFVDGRSLTEVRAKIDELLESAKRINEKDITLFSEYDLVYSLLRKQSHLVNYYGMNFQAKHLIEMALLIDIAGESKARLDYDSNIDLDRHRGIVESILKAIGSSFTEGLVEDLLLAYLIEKLPIISKRNALIVMHGKSIASSLAAEVNNLVGNYVFDAFDMPIQVETKEIVKRVNEYVVGRDTRDGLLLLVDMGSLEKMYEEIKDNVAGDLLIVNNVSTALALDIGFALIQNRSMEYYTSLNYELFNVRPQYFEGLSQIENIVISCMSGEGIAQKVKDIFQLQDVKQPVELITLDFEELLELEQERQLTSFKNTYAIISTSPLSIPGVKCLNLEEIVNGTVGLESLNKVYGKEQLASITNEIIKLFTIEGASARLRFLNPDMIINEIESIIQALEKRYNTNFKNFIRVNLFLHLSSMIERILVGDFVKDESDQIISADLTRFIDIADELFEPIKQKYNIEIPKREYDYIFKILAFEK</sequence>
<dbReference type="PANTHER" id="PTHR32071">
    <property type="entry name" value="TRANSCRIPTIONAL REGULATORY PROTEIN"/>
    <property type="match status" value="1"/>
</dbReference>
<name>A0ABZ2SM53_9ENTE</name>
<evidence type="ECO:0000256" key="1">
    <source>
        <dbReference type="ARBA" id="ARBA00022679"/>
    </source>
</evidence>
<evidence type="ECO:0000259" key="7">
    <source>
        <dbReference type="PROSITE" id="PS51372"/>
    </source>
</evidence>
<dbReference type="PROSITE" id="PS51372">
    <property type="entry name" value="PRD_2"/>
    <property type="match status" value="1"/>
</dbReference>
<organism evidence="8 9">
    <name type="scientific">Candidatus Enterococcus lowellii</name>
    <dbReference type="NCBI Taxonomy" id="2230877"/>
    <lineage>
        <taxon>Bacteria</taxon>
        <taxon>Bacillati</taxon>
        <taxon>Bacillota</taxon>
        <taxon>Bacilli</taxon>
        <taxon>Lactobacillales</taxon>
        <taxon>Enterococcaceae</taxon>
        <taxon>Enterococcus</taxon>
    </lineage>
</organism>
<keyword evidence="1" id="KW-0808">Transferase</keyword>
<evidence type="ECO:0008006" key="10">
    <source>
        <dbReference type="Google" id="ProtNLM"/>
    </source>
</evidence>
<reference evidence="8 9" key="1">
    <citation type="submission" date="2021-03" db="EMBL/GenBank/DDBJ databases">
        <authorList>
            <person name="Gilmore M.S."/>
            <person name="Schwartzman J."/>
            <person name="Van Tyne D."/>
            <person name="Martin M."/>
            <person name="Earl A.M."/>
            <person name="Manson A.L."/>
            <person name="Straub T."/>
            <person name="Salamzade R."/>
            <person name="Saavedra J."/>
            <person name="Lebreton F."/>
            <person name="Prichula J."/>
            <person name="Schaufler K."/>
            <person name="Gaca A."/>
            <person name="Sgardioli B."/>
            <person name="Wagenaar J."/>
            <person name="Strong T."/>
        </authorList>
    </citation>
    <scope>NUCLEOTIDE SEQUENCE [LARGE SCALE GENOMIC DNA]</scope>
    <source>
        <strain evidence="8 9">DIV2402</strain>
    </source>
</reference>
<accession>A0ABZ2SM53</accession>
<protein>
    <recommendedName>
        <fullName evidence="10">PRD domain-containing protein</fullName>
    </recommendedName>
</protein>
<dbReference type="InterPro" id="IPR011608">
    <property type="entry name" value="PRD"/>
</dbReference>
<dbReference type="InterPro" id="IPR036662">
    <property type="entry name" value="PTS_EIIA_man-typ_sf"/>
</dbReference>
<keyword evidence="3" id="KW-0378">Hydrolase</keyword>
<reference evidence="8 9" key="2">
    <citation type="submission" date="2024-03" db="EMBL/GenBank/DDBJ databases">
        <title>The Genome Sequence of Enterococcus sp. DIV2402.</title>
        <authorList>
            <consortium name="The Broad Institute Genomics Platform"/>
            <consortium name="The Broad Institute Microbial Omics Core"/>
            <consortium name="The Broad Institute Genomic Center for Infectious Diseases"/>
            <person name="Earl A."/>
            <person name="Manson A."/>
            <person name="Gilmore M."/>
            <person name="Schwartman J."/>
            <person name="Shea T."/>
            <person name="Abouelleil A."/>
            <person name="Cao P."/>
            <person name="Chapman S."/>
            <person name="Cusick C."/>
            <person name="Young S."/>
            <person name="Neafsey D."/>
            <person name="Nusbaum C."/>
            <person name="Birren B."/>
        </authorList>
    </citation>
    <scope>NUCLEOTIDE SEQUENCE [LARGE SCALE GENOMIC DNA]</scope>
    <source>
        <strain evidence="8 9">DIV2402</strain>
    </source>
</reference>
<keyword evidence="4" id="KW-0067">ATP-binding</keyword>
<keyword evidence="2" id="KW-0547">Nucleotide-binding</keyword>
<dbReference type="InterPro" id="IPR002464">
    <property type="entry name" value="DNA/RNA_helicase_DEAH_CS"/>
</dbReference>
<evidence type="ECO:0000256" key="2">
    <source>
        <dbReference type="ARBA" id="ARBA00022741"/>
    </source>
</evidence>
<dbReference type="PROSITE" id="PS51096">
    <property type="entry name" value="PTS_EIIA_TYPE_4"/>
    <property type="match status" value="1"/>
</dbReference>
<evidence type="ECO:0000256" key="3">
    <source>
        <dbReference type="ARBA" id="ARBA00022801"/>
    </source>
</evidence>
<gene>
    <name evidence="8" type="ORF">DOK78_001211</name>
</gene>
<dbReference type="Pfam" id="PF00874">
    <property type="entry name" value="PRD"/>
    <property type="match status" value="1"/>
</dbReference>